<dbReference type="EMBL" id="BMJM01000006">
    <property type="protein sequence ID" value="GGE13444.1"/>
    <property type="molecule type" value="Genomic_DNA"/>
</dbReference>
<dbReference type="AlphaFoldDB" id="A0A917E9B2"/>
<proteinExistence type="predicted"/>
<accession>A0A917E9B2</accession>
<name>A0A917E9B2_9SPHN</name>
<dbReference type="Proteomes" id="UP000635071">
    <property type="component" value="Unassembled WGS sequence"/>
</dbReference>
<dbReference type="InterPro" id="IPR027417">
    <property type="entry name" value="P-loop_NTPase"/>
</dbReference>
<keyword evidence="2" id="KW-1185">Reference proteome</keyword>
<gene>
    <name evidence="1" type="ORF">GCM10011529_19760</name>
</gene>
<reference evidence="1" key="2">
    <citation type="submission" date="2020-09" db="EMBL/GenBank/DDBJ databases">
        <authorList>
            <person name="Sun Q."/>
            <person name="Zhou Y."/>
        </authorList>
    </citation>
    <scope>NUCLEOTIDE SEQUENCE</scope>
    <source>
        <strain evidence="1">CGMCC 1.15519</strain>
    </source>
</reference>
<evidence type="ECO:0000313" key="2">
    <source>
        <dbReference type="Proteomes" id="UP000635071"/>
    </source>
</evidence>
<sequence length="347" mass="37644">MGERWPNGGMTQAIANIGAIVRDPLWYPHRYDPGHDAFQFRPLSRDQHRSATFLTDEYLGAAAPTAIRRSDIETVPYDQAPLHFIFHSAFCCSTVLARAFDIDGVSMGLKEPVLLNDIIGWQHRGGTAAQIAPVLDDGLALLSRPFASGEAVVIKPSNVVNGLAPGMLSMRPEARALLLHCPLRTYLGSIAKKGMTGRLWARELLVKQLAEGLHGFGYSAQDYIGQTDLQAAAIGWLAQHALFLKMIGHFPGRIRTIDSATLMANPARSMAALAAFYGLDVDVQAVIAGPAFTRHSKFGNDFSSETRDAEVEQSVTAHHDEIEKVVAWSDAVAKSVGIPMVLPAPLL</sequence>
<dbReference type="SUPFAM" id="SSF52540">
    <property type="entry name" value="P-loop containing nucleoside triphosphate hydrolases"/>
    <property type="match status" value="1"/>
</dbReference>
<protein>
    <submittedName>
        <fullName evidence="1">Uncharacterized protein</fullName>
    </submittedName>
</protein>
<comment type="caution">
    <text evidence="1">The sequence shown here is derived from an EMBL/GenBank/DDBJ whole genome shotgun (WGS) entry which is preliminary data.</text>
</comment>
<evidence type="ECO:0000313" key="1">
    <source>
        <dbReference type="EMBL" id="GGE13444.1"/>
    </source>
</evidence>
<organism evidence="1 2">
    <name type="scientific">Sandarakinorhabdus glacialis</name>
    <dbReference type="NCBI Taxonomy" id="1614636"/>
    <lineage>
        <taxon>Bacteria</taxon>
        <taxon>Pseudomonadati</taxon>
        <taxon>Pseudomonadota</taxon>
        <taxon>Alphaproteobacteria</taxon>
        <taxon>Sphingomonadales</taxon>
        <taxon>Sphingosinicellaceae</taxon>
        <taxon>Sandarakinorhabdus</taxon>
    </lineage>
</organism>
<reference evidence="1" key="1">
    <citation type="journal article" date="2014" name="Int. J. Syst. Evol. Microbiol.">
        <title>Complete genome sequence of Corynebacterium casei LMG S-19264T (=DSM 44701T), isolated from a smear-ripened cheese.</title>
        <authorList>
            <consortium name="US DOE Joint Genome Institute (JGI-PGF)"/>
            <person name="Walter F."/>
            <person name="Albersmeier A."/>
            <person name="Kalinowski J."/>
            <person name="Ruckert C."/>
        </authorList>
    </citation>
    <scope>NUCLEOTIDE SEQUENCE</scope>
    <source>
        <strain evidence="1">CGMCC 1.15519</strain>
    </source>
</reference>